<dbReference type="PANTHER" id="PTHR30569">
    <property type="entry name" value="CYTOSINE TRANSPORTER CODB"/>
    <property type="match status" value="1"/>
</dbReference>
<sequence length="408" mass="43728">MQVRRRQREKEGGSVETQETKSSAFSLGLLWFGAGVSIAEILTGMLVAPLGFAKGLAAILLGHIIGGMVMYGAGLIGARRRESAMETVRISFGRGGGRFFSVLNVIQLIGWTAVMIVSAAHAANLIRPWGMTTWSVIVGLLIIIWIALGIKNLNKVNVAVITLLFLLTVVLSVTVGRGHGGFPVGPPITFGGAVEMAVAMPLSWLPVIADYTRRAEHPVRGTLVACTAYFIAGMWMFLIGMGAVIFTGENDIAAVMVKAGLGLCGILIVLLSTVTTTFLDAFSAGVSARSLWDTAPENATKGMAIIATVLGVVIAVTASQQTYQDFLYFIGSVFAPMTAILLADYFILHRDRSRERLNLLNLVLWGIGFIVYRCLMTVDTPLGITFPVIVLIMIGSTIVHGIEKKIRS</sequence>
<evidence type="ECO:0000313" key="7">
    <source>
        <dbReference type="EMBL" id="EFD93619.1"/>
    </source>
</evidence>
<dbReference type="eggNOG" id="COG1457">
    <property type="taxonomic scope" value="Bacteria"/>
</dbReference>
<feature type="transmembrane region" description="Helical" evidence="6">
    <location>
        <begin position="29"/>
        <end position="50"/>
    </location>
</feature>
<feature type="transmembrane region" description="Helical" evidence="6">
    <location>
        <begin position="384"/>
        <end position="402"/>
    </location>
</feature>
<feature type="transmembrane region" description="Helical" evidence="6">
    <location>
        <begin position="129"/>
        <end position="149"/>
    </location>
</feature>
<dbReference type="Proteomes" id="UP000004018">
    <property type="component" value="Unassembled WGS sequence"/>
</dbReference>
<name>D3LWF2_9FIRM</name>
<dbReference type="InterPro" id="IPR001248">
    <property type="entry name" value="Pur-cyt_permease"/>
</dbReference>
<dbReference type="EMBL" id="ADGP01000023">
    <property type="protein sequence ID" value="EFD93619.1"/>
    <property type="molecule type" value="Genomic_DNA"/>
</dbReference>
<organism evidence="7 9">
    <name type="scientific">Megasphaera lornae</name>
    <dbReference type="NCBI Taxonomy" id="1000568"/>
    <lineage>
        <taxon>Bacteria</taxon>
        <taxon>Bacillati</taxon>
        <taxon>Bacillota</taxon>
        <taxon>Negativicutes</taxon>
        <taxon>Veillonellales</taxon>
        <taxon>Veillonellaceae</taxon>
        <taxon>Megasphaera</taxon>
    </lineage>
</organism>
<dbReference type="GO" id="GO:0005886">
    <property type="term" value="C:plasma membrane"/>
    <property type="evidence" value="ECO:0007669"/>
    <property type="project" value="TreeGrafter"/>
</dbReference>
<reference evidence="7" key="2">
    <citation type="submission" date="2009-12" db="EMBL/GenBank/DDBJ databases">
        <authorList>
            <person name="Madupu R."/>
            <person name="Durkin A.S."/>
            <person name="Torralba M."/>
            <person name="Methe B."/>
            <person name="Sutton G.G."/>
            <person name="Strausberg R.L."/>
            <person name="Nelson K.E."/>
        </authorList>
    </citation>
    <scope>NUCLEOTIDE SEQUENCE</scope>
    <source>
        <strain evidence="7">28L</strain>
    </source>
</reference>
<evidence type="ECO:0000313" key="9">
    <source>
        <dbReference type="Proteomes" id="UP000003242"/>
    </source>
</evidence>
<dbReference type="Pfam" id="PF02133">
    <property type="entry name" value="Transp_cyt_pur"/>
    <property type="match status" value="1"/>
</dbReference>
<comment type="caution">
    <text evidence="7">The sequence shown here is derived from an EMBL/GenBank/DDBJ whole genome shotgun (WGS) entry which is preliminary data.</text>
</comment>
<dbReference type="GO" id="GO:0015209">
    <property type="term" value="F:cytosine transmembrane transporter activity"/>
    <property type="evidence" value="ECO:0007669"/>
    <property type="project" value="InterPro"/>
</dbReference>
<feature type="transmembrane region" description="Helical" evidence="6">
    <location>
        <begin position="99"/>
        <end position="123"/>
    </location>
</feature>
<dbReference type="OrthoDB" id="9780088at2"/>
<evidence type="ECO:0000256" key="2">
    <source>
        <dbReference type="ARBA" id="ARBA00008974"/>
    </source>
</evidence>
<evidence type="ECO:0000256" key="4">
    <source>
        <dbReference type="ARBA" id="ARBA00022989"/>
    </source>
</evidence>
<dbReference type="InterPro" id="IPR030191">
    <property type="entry name" value="CodB"/>
</dbReference>
<dbReference type="InterPro" id="IPR012732">
    <property type="entry name" value="Thia_CytX"/>
</dbReference>
<feature type="transmembrane region" description="Helical" evidence="6">
    <location>
        <begin position="326"/>
        <end position="347"/>
    </location>
</feature>
<feature type="transmembrane region" description="Helical" evidence="6">
    <location>
        <begin position="359"/>
        <end position="378"/>
    </location>
</feature>
<comment type="subcellular location">
    <subcellularLocation>
        <location evidence="1">Membrane</location>
        <topology evidence="1">Multi-pass membrane protein</topology>
    </subcellularLocation>
</comment>
<evidence type="ECO:0000313" key="8">
    <source>
        <dbReference type="EMBL" id="EGL41846.1"/>
    </source>
</evidence>
<keyword evidence="4 6" id="KW-1133">Transmembrane helix</keyword>
<dbReference type="NCBIfam" id="TIGR02358">
    <property type="entry name" value="thia_cytX"/>
    <property type="match status" value="1"/>
</dbReference>
<feature type="transmembrane region" description="Helical" evidence="6">
    <location>
        <begin position="259"/>
        <end position="282"/>
    </location>
</feature>
<evidence type="ECO:0000256" key="3">
    <source>
        <dbReference type="ARBA" id="ARBA00022692"/>
    </source>
</evidence>
<comment type="similarity">
    <text evidence="2">Belongs to the purine-cytosine permease (2.A.39) family.</text>
</comment>
<dbReference type="RefSeq" id="WP_007390636.1">
    <property type="nucleotide sequence ID" value="NZ_ADGP01000023.1"/>
</dbReference>
<evidence type="ECO:0000256" key="6">
    <source>
        <dbReference type="SAM" id="Phobius"/>
    </source>
</evidence>
<dbReference type="Proteomes" id="UP000003242">
    <property type="component" value="Unassembled WGS sequence"/>
</dbReference>
<proteinExistence type="inferred from homology"/>
<dbReference type="Gene3D" id="1.10.4160.10">
    <property type="entry name" value="Hydantoin permease"/>
    <property type="match status" value="1"/>
</dbReference>
<reference evidence="9" key="1">
    <citation type="submission" date="2009-12" db="EMBL/GenBank/DDBJ databases">
        <title>Sequence of Clostridiales genomosp. BVAB3 str. UPII9-5.</title>
        <authorList>
            <person name="Madupu R."/>
            <person name="Durkin A.S."/>
            <person name="Torralba M."/>
            <person name="Methe B."/>
            <person name="Sutton G.G."/>
            <person name="Strausberg R.L."/>
            <person name="Nelson K.E."/>
        </authorList>
    </citation>
    <scope>NUCLEOTIDE SEQUENCE [LARGE SCALE GENOMIC DNA]</scope>
    <source>
        <strain evidence="9">28L</strain>
    </source>
</reference>
<dbReference type="EMBL" id="AFIJ01000008">
    <property type="protein sequence ID" value="EGL41846.1"/>
    <property type="molecule type" value="Genomic_DNA"/>
</dbReference>
<evidence type="ECO:0000313" key="10">
    <source>
        <dbReference type="Proteomes" id="UP000004018"/>
    </source>
</evidence>
<reference evidence="8 10" key="3">
    <citation type="submission" date="2011-04" db="EMBL/GenBank/DDBJ databases">
        <authorList>
            <person name="Harkins D.M."/>
            <person name="Madupu R."/>
            <person name="Durkin A.S."/>
            <person name="Torralba M."/>
            <person name="Methe B."/>
            <person name="Sutton G.G."/>
            <person name="Nelson K.E."/>
        </authorList>
    </citation>
    <scope>NUCLEOTIDE SEQUENCE [LARGE SCALE GENOMIC DNA]</scope>
    <source>
        <strain evidence="8 10">UPII 199-6</strain>
    </source>
</reference>
<dbReference type="AlphaFoldDB" id="D3LWF2"/>
<accession>D3LWF2</accession>
<dbReference type="PANTHER" id="PTHR30569:SF0">
    <property type="entry name" value="CYTOSINE PERMEASE"/>
    <property type="match status" value="1"/>
</dbReference>
<evidence type="ECO:0000256" key="5">
    <source>
        <dbReference type="ARBA" id="ARBA00023136"/>
    </source>
</evidence>
<feature type="transmembrane region" description="Helical" evidence="6">
    <location>
        <begin position="188"/>
        <end position="209"/>
    </location>
</feature>
<keyword evidence="5 6" id="KW-0472">Membrane</keyword>
<gene>
    <name evidence="7" type="primary">cytX</name>
    <name evidence="7" type="ORF">HMPREF0889_1297</name>
    <name evidence="8" type="ORF">HMPREF1039_0150</name>
</gene>
<feature type="transmembrane region" description="Helical" evidence="6">
    <location>
        <begin position="303"/>
        <end position="320"/>
    </location>
</feature>
<feature type="transmembrane region" description="Helical" evidence="6">
    <location>
        <begin position="156"/>
        <end position="176"/>
    </location>
</feature>
<feature type="transmembrane region" description="Helical" evidence="6">
    <location>
        <begin position="56"/>
        <end position="78"/>
    </location>
</feature>
<evidence type="ECO:0000256" key="1">
    <source>
        <dbReference type="ARBA" id="ARBA00004141"/>
    </source>
</evidence>
<keyword evidence="10" id="KW-1185">Reference proteome</keyword>
<keyword evidence="3 6" id="KW-0812">Transmembrane</keyword>
<protein>
    <submittedName>
        <fullName evidence="7">Hydroxymethylpyrimidine transporter CytX</fullName>
    </submittedName>
</protein>
<dbReference type="STRING" id="699218.HMPREF0889_1297"/>
<feature type="transmembrane region" description="Helical" evidence="6">
    <location>
        <begin position="221"/>
        <end position="247"/>
    </location>
</feature>